<name>A0A100W8B9_MYCCR</name>
<dbReference type="CDD" id="cd04301">
    <property type="entry name" value="NAT_SF"/>
    <property type="match status" value="1"/>
</dbReference>
<evidence type="ECO:0000259" key="2">
    <source>
        <dbReference type="PROSITE" id="PS51186"/>
    </source>
</evidence>
<dbReference type="Pfam" id="PF00027">
    <property type="entry name" value="cNMP_binding"/>
    <property type="match status" value="1"/>
</dbReference>
<dbReference type="InterPro" id="IPR000182">
    <property type="entry name" value="GNAT_dom"/>
</dbReference>
<dbReference type="Gene3D" id="3.40.630.30">
    <property type="match status" value="1"/>
</dbReference>
<dbReference type="PROSITE" id="PS00889">
    <property type="entry name" value="CNMP_BINDING_2"/>
    <property type="match status" value="1"/>
</dbReference>
<evidence type="ECO:0000259" key="1">
    <source>
        <dbReference type="PROSITE" id="PS50042"/>
    </source>
</evidence>
<feature type="domain" description="Cyclic nucleotide-binding" evidence="1">
    <location>
        <begin position="14"/>
        <end position="116"/>
    </location>
</feature>
<dbReference type="InterPro" id="IPR000595">
    <property type="entry name" value="cNMP-bd_dom"/>
</dbReference>
<dbReference type="SMART" id="SM00100">
    <property type="entry name" value="cNMP"/>
    <property type="match status" value="1"/>
</dbReference>
<dbReference type="PROSITE" id="PS51186">
    <property type="entry name" value="GNAT"/>
    <property type="match status" value="1"/>
</dbReference>
<dbReference type="AlphaFoldDB" id="A0A100W8B9"/>
<dbReference type="EMBL" id="BCSY01000011">
    <property type="protein sequence ID" value="GAS93411.1"/>
    <property type="molecule type" value="Genomic_DNA"/>
</dbReference>
<sequence>MTGARADELAALDFFAGYSAAELMPLAALLQPLTSGTGDVLMRQGEHAATFLLIGSGSAEVTHVGEDGDVTVVPLQPGLVVGEIALLRDIPRTATVTATGPLTGWVGGPEAFAIMLDLPVPGGRSGGVGSLMDRLVRIARQRLAAFITPIPATMRDGTVLYLRPVLPGDNERTIHGPVEFSSETLYRRFQSTRVPTPSLMAYLFEVDYVDHFVWVLTEGPDGPVVADGRFVRLGQDSTTAEVAFIVGDAYQGRGIGTFLMDALAVAARAGGVTAFTARVLSENYPMRAILDRAGAHWEREDLNVVTTVVDVPNVSMSPRRYRAIYEMARQVMRAVG</sequence>
<dbReference type="InterPro" id="IPR050503">
    <property type="entry name" value="cAMP-dep_PK_reg_su-like"/>
</dbReference>
<dbReference type="Proteomes" id="UP000069443">
    <property type="component" value="Unassembled WGS sequence"/>
</dbReference>
<dbReference type="Gene3D" id="2.60.120.10">
    <property type="entry name" value="Jelly Rolls"/>
    <property type="match status" value="1"/>
</dbReference>
<reference evidence="4" key="1">
    <citation type="journal article" date="2016" name="Genome Announc.">
        <title>Draft Genome Sequences of Five Rapidly Growing Mycobacterium Species, M. thermoresistibile, M. fortuitum subsp. acetamidolyticum, M. canariasense, M. brisbanense, and M. novocastrense.</title>
        <authorList>
            <person name="Katahira K."/>
            <person name="Ogura Y."/>
            <person name="Gotoh Y."/>
            <person name="Hayashi T."/>
        </authorList>
    </citation>
    <scope>NUCLEOTIDE SEQUENCE [LARGE SCALE GENOMIC DNA]</scope>
    <source>
        <strain evidence="4">JCM15298</strain>
    </source>
</reference>
<comment type="caution">
    <text evidence="3">The sequence shown here is derived from an EMBL/GenBank/DDBJ whole genome shotgun (WGS) entry which is preliminary data.</text>
</comment>
<accession>A0A100W8B9</accession>
<dbReference type="CDD" id="cd00038">
    <property type="entry name" value="CAP_ED"/>
    <property type="match status" value="1"/>
</dbReference>
<evidence type="ECO:0000313" key="3">
    <source>
        <dbReference type="EMBL" id="GAS93411.1"/>
    </source>
</evidence>
<dbReference type="Pfam" id="PF13302">
    <property type="entry name" value="Acetyltransf_3"/>
    <property type="match status" value="1"/>
</dbReference>
<dbReference type="SUPFAM" id="SSF55729">
    <property type="entry name" value="Acyl-CoA N-acyltransferases (Nat)"/>
    <property type="match status" value="1"/>
</dbReference>
<dbReference type="SUPFAM" id="SSF51206">
    <property type="entry name" value="cAMP-binding domain-like"/>
    <property type="match status" value="1"/>
</dbReference>
<gene>
    <name evidence="3" type="ORF">RMCC_0377</name>
</gene>
<dbReference type="PANTHER" id="PTHR11635">
    <property type="entry name" value="CAMP-DEPENDENT PROTEIN KINASE REGULATORY CHAIN"/>
    <property type="match status" value="1"/>
</dbReference>
<organism evidence="3 4">
    <name type="scientific">Mycolicibacterium canariasense</name>
    <name type="common">Mycobacterium canariasense</name>
    <dbReference type="NCBI Taxonomy" id="228230"/>
    <lineage>
        <taxon>Bacteria</taxon>
        <taxon>Bacillati</taxon>
        <taxon>Actinomycetota</taxon>
        <taxon>Actinomycetes</taxon>
        <taxon>Mycobacteriales</taxon>
        <taxon>Mycobacteriaceae</taxon>
        <taxon>Mycolicibacterium</taxon>
    </lineage>
</organism>
<dbReference type="PANTHER" id="PTHR11635:SF152">
    <property type="entry name" value="CAMP-DEPENDENT PROTEIN KINASE TYPE I REGULATORY SUBUNIT-RELATED"/>
    <property type="match status" value="1"/>
</dbReference>
<feature type="domain" description="N-acetyltransferase" evidence="2">
    <location>
        <begin position="172"/>
        <end position="321"/>
    </location>
</feature>
<keyword evidence="4" id="KW-1185">Reference proteome</keyword>
<dbReference type="InterPro" id="IPR014710">
    <property type="entry name" value="RmlC-like_jellyroll"/>
</dbReference>
<dbReference type="GO" id="GO:0005952">
    <property type="term" value="C:cAMP-dependent protein kinase complex"/>
    <property type="evidence" value="ECO:0007669"/>
    <property type="project" value="InterPro"/>
</dbReference>
<dbReference type="GO" id="GO:0016747">
    <property type="term" value="F:acyltransferase activity, transferring groups other than amino-acyl groups"/>
    <property type="evidence" value="ECO:0007669"/>
    <property type="project" value="InterPro"/>
</dbReference>
<evidence type="ECO:0000313" key="4">
    <source>
        <dbReference type="Proteomes" id="UP000069443"/>
    </source>
</evidence>
<protein>
    <submittedName>
        <fullName evidence="3">Cyclic nucleotide-binding protein</fullName>
    </submittedName>
</protein>
<dbReference type="InterPro" id="IPR018488">
    <property type="entry name" value="cNMP-bd_CS"/>
</dbReference>
<dbReference type="InterPro" id="IPR018490">
    <property type="entry name" value="cNMP-bd_dom_sf"/>
</dbReference>
<dbReference type="PROSITE" id="PS50042">
    <property type="entry name" value="CNMP_BINDING_3"/>
    <property type="match status" value="1"/>
</dbReference>
<dbReference type="GO" id="GO:0005829">
    <property type="term" value="C:cytosol"/>
    <property type="evidence" value="ECO:0007669"/>
    <property type="project" value="TreeGrafter"/>
</dbReference>
<proteinExistence type="predicted"/>
<dbReference type="STRING" id="228230.RMCC_0377"/>
<reference evidence="4" key="2">
    <citation type="submission" date="2016-02" db="EMBL/GenBank/DDBJ databases">
        <title>Draft genome sequence of five rapidly growing Mycobacterium species.</title>
        <authorList>
            <person name="Katahira K."/>
            <person name="Gotou Y."/>
            <person name="Iida K."/>
            <person name="Ogura Y."/>
            <person name="Hayashi T."/>
        </authorList>
    </citation>
    <scope>NUCLEOTIDE SEQUENCE [LARGE SCALE GENOMIC DNA]</scope>
    <source>
        <strain evidence="4">JCM15298</strain>
    </source>
</reference>
<dbReference type="InterPro" id="IPR016181">
    <property type="entry name" value="Acyl_CoA_acyltransferase"/>
</dbReference>